<dbReference type="EMBL" id="BK014999">
    <property type="protein sequence ID" value="DAD86454.1"/>
    <property type="molecule type" value="Genomic_DNA"/>
</dbReference>
<name>A0A8S5MVS3_9CAUD</name>
<sequence length="127" mass="13698">MPKLRTKKILAPEKQILAFPDHYVNLPGKIAYAALKAAAAVDADFEGAKTLKKGTVVKLDADGNVTIPEAEAADGNGIVFNTIKLDDYDEGTDPYINVAVLVHGFVRKDRLVGAENLKSELIHVVNN</sequence>
<reference evidence="1" key="1">
    <citation type="journal article" date="2021" name="Proc. Natl. Acad. Sci. U.S.A.">
        <title>A Catalog of Tens of Thousands of Viruses from Human Metagenomes Reveals Hidden Associations with Chronic Diseases.</title>
        <authorList>
            <person name="Tisza M.J."/>
            <person name="Buck C.B."/>
        </authorList>
    </citation>
    <scope>NUCLEOTIDE SEQUENCE</scope>
    <source>
        <strain evidence="1">CtsBB38</strain>
    </source>
</reference>
<proteinExistence type="predicted"/>
<organism evidence="1">
    <name type="scientific">Siphoviridae sp. ctsBB38</name>
    <dbReference type="NCBI Taxonomy" id="2826482"/>
    <lineage>
        <taxon>Viruses</taxon>
        <taxon>Duplodnaviria</taxon>
        <taxon>Heunggongvirae</taxon>
        <taxon>Uroviricota</taxon>
        <taxon>Caudoviricetes</taxon>
    </lineage>
</organism>
<protein>
    <submittedName>
        <fullName evidence="1">Uncharacterized protein</fullName>
    </submittedName>
</protein>
<evidence type="ECO:0000313" key="1">
    <source>
        <dbReference type="EMBL" id="DAD86454.1"/>
    </source>
</evidence>
<accession>A0A8S5MVS3</accession>